<dbReference type="PANTHER" id="PTHR34824:SF1">
    <property type="entry name" value="HEAT-INDUCIBLE TRANSCRIPTION REPRESSOR HRCA"/>
    <property type="match status" value="1"/>
</dbReference>
<dbReference type="SUPFAM" id="SSF55781">
    <property type="entry name" value="GAF domain-like"/>
    <property type="match status" value="1"/>
</dbReference>
<evidence type="ECO:0000256" key="5">
    <source>
        <dbReference type="HAMAP-Rule" id="MF_00081"/>
    </source>
</evidence>
<evidence type="ECO:0000313" key="7">
    <source>
        <dbReference type="EMBL" id="MBC8596838.1"/>
    </source>
</evidence>
<keyword evidence="2 5" id="KW-0805">Transcription regulation</keyword>
<dbReference type="InterPro" id="IPR036390">
    <property type="entry name" value="WH_DNA-bd_sf"/>
</dbReference>
<dbReference type="Gene3D" id="3.30.450.40">
    <property type="match status" value="1"/>
</dbReference>
<comment type="similarity">
    <text evidence="5">Belongs to the HrcA family.</text>
</comment>
<dbReference type="EMBL" id="JACRTE010000009">
    <property type="protein sequence ID" value="MBC8596838.1"/>
    <property type="molecule type" value="Genomic_DNA"/>
</dbReference>
<accession>A0A926F6S4</accession>
<keyword evidence="3 5" id="KW-0346">Stress response</keyword>
<dbReference type="SUPFAM" id="SSF46785">
    <property type="entry name" value="Winged helix' DNA-binding domain"/>
    <property type="match status" value="1"/>
</dbReference>
<keyword evidence="4 5" id="KW-0804">Transcription</keyword>
<evidence type="ECO:0000259" key="6">
    <source>
        <dbReference type="Pfam" id="PF01628"/>
    </source>
</evidence>
<feature type="domain" description="Heat-inducible transcription repressor HrcA C-terminal" evidence="6">
    <location>
        <begin position="106"/>
        <end position="323"/>
    </location>
</feature>
<dbReference type="AlphaFoldDB" id="A0A926F6S4"/>
<dbReference type="NCBIfam" id="TIGR00331">
    <property type="entry name" value="hrcA"/>
    <property type="match status" value="1"/>
</dbReference>
<dbReference type="HAMAP" id="MF_00081">
    <property type="entry name" value="HrcA"/>
    <property type="match status" value="1"/>
</dbReference>
<comment type="function">
    <text evidence="5">Negative regulator of class I heat shock genes (grpE-dnaK-dnaJ and groELS operons). Prevents heat-shock induction of these operons.</text>
</comment>
<evidence type="ECO:0000256" key="2">
    <source>
        <dbReference type="ARBA" id="ARBA00023015"/>
    </source>
</evidence>
<dbReference type="InterPro" id="IPR002571">
    <property type="entry name" value="HrcA"/>
</dbReference>
<evidence type="ECO:0000256" key="1">
    <source>
        <dbReference type="ARBA" id="ARBA00022491"/>
    </source>
</evidence>
<dbReference type="Gene3D" id="1.10.10.10">
    <property type="entry name" value="Winged helix-like DNA-binding domain superfamily/Winged helix DNA-binding domain"/>
    <property type="match status" value="1"/>
</dbReference>
<keyword evidence="1 5" id="KW-0678">Repressor</keyword>
<evidence type="ECO:0000256" key="3">
    <source>
        <dbReference type="ARBA" id="ARBA00023016"/>
    </source>
</evidence>
<dbReference type="InterPro" id="IPR036388">
    <property type="entry name" value="WH-like_DNA-bd_sf"/>
</dbReference>
<gene>
    <name evidence="5 7" type="primary">hrcA</name>
    <name evidence="7" type="ORF">H8706_08155</name>
</gene>
<dbReference type="InterPro" id="IPR029016">
    <property type="entry name" value="GAF-like_dom_sf"/>
</dbReference>
<reference evidence="7" key="1">
    <citation type="submission" date="2020-08" db="EMBL/GenBank/DDBJ databases">
        <title>Genome public.</title>
        <authorList>
            <person name="Liu C."/>
            <person name="Sun Q."/>
        </authorList>
    </citation>
    <scope>NUCLEOTIDE SEQUENCE</scope>
    <source>
        <strain evidence="7">NSJ-50</strain>
    </source>
</reference>
<organism evidence="7 8">
    <name type="scientific">Qingrenia yutianensis</name>
    <dbReference type="NCBI Taxonomy" id="2763676"/>
    <lineage>
        <taxon>Bacteria</taxon>
        <taxon>Bacillati</taxon>
        <taxon>Bacillota</taxon>
        <taxon>Clostridia</taxon>
        <taxon>Eubacteriales</taxon>
        <taxon>Oscillospiraceae</taxon>
        <taxon>Qingrenia</taxon>
    </lineage>
</organism>
<proteinExistence type="inferred from homology"/>
<dbReference type="PIRSF" id="PIRSF005485">
    <property type="entry name" value="HrcA"/>
    <property type="match status" value="1"/>
</dbReference>
<dbReference type="GO" id="GO:0045892">
    <property type="term" value="P:negative regulation of DNA-templated transcription"/>
    <property type="evidence" value="ECO:0007669"/>
    <property type="project" value="UniProtKB-UniRule"/>
</dbReference>
<dbReference type="Pfam" id="PF01628">
    <property type="entry name" value="HrcA"/>
    <property type="match status" value="1"/>
</dbReference>
<dbReference type="Proteomes" id="UP000647416">
    <property type="component" value="Unassembled WGS sequence"/>
</dbReference>
<dbReference type="Gene3D" id="3.30.390.60">
    <property type="entry name" value="Heat-inducible transcription repressor hrca homolog, domain 3"/>
    <property type="match status" value="1"/>
</dbReference>
<evidence type="ECO:0000256" key="4">
    <source>
        <dbReference type="ARBA" id="ARBA00023163"/>
    </source>
</evidence>
<dbReference type="InterPro" id="IPR023120">
    <property type="entry name" value="WHTH_transcript_rep_HrcA_IDD"/>
</dbReference>
<protein>
    <recommendedName>
        <fullName evidence="5">Heat-inducible transcription repressor HrcA</fullName>
    </recommendedName>
</protein>
<dbReference type="PANTHER" id="PTHR34824">
    <property type="entry name" value="HEAT-INDUCIBLE TRANSCRIPTION REPRESSOR HRCA"/>
    <property type="match status" value="1"/>
</dbReference>
<dbReference type="GO" id="GO:0003677">
    <property type="term" value="F:DNA binding"/>
    <property type="evidence" value="ECO:0007669"/>
    <property type="project" value="InterPro"/>
</dbReference>
<keyword evidence="8" id="KW-1185">Reference proteome</keyword>
<name>A0A926F6S4_9FIRM</name>
<sequence>MELSDRKRRILRAIVDDYIRTAEPVGSSYILNRHKLGISSATIRNEMAELEGTGYLDKPHTSAGRVPSSLGYRVYVDELMQRYTLTVREIEEMRASLKKSYLELGNILKDISNTVAHLTNYTTLISTPCVATNILKSIRLVPLDEKSFVMLVVNSGGIVKNTTITAKGGVDAKVLERLGNYLNLTFCDREVGAITNEFILAQKEIMPLPDEIMNPVMGFLSEVLQDFTGFDISADGQANILNYPEFKDVNRTKEFFDFVRNIDKNFLKEKIADDKINILIGDENPHLKDLGLSMVISNYKIKDGMIGGIAIVGPTRMDYSKVVATLDYLKKNLDKYLDGTDTR</sequence>
<evidence type="ECO:0000313" key="8">
    <source>
        <dbReference type="Proteomes" id="UP000647416"/>
    </source>
</evidence>
<dbReference type="InterPro" id="IPR021153">
    <property type="entry name" value="HrcA_C"/>
</dbReference>
<comment type="caution">
    <text evidence="7">The sequence shown here is derived from an EMBL/GenBank/DDBJ whole genome shotgun (WGS) entry which is preliminary data.</text>
</comment>